<dbReference type="GeneID" id="301127854"/>
<name>A0A165WTE9_9BACI</name>
<organism evidence="1 2">
    <name type="scientific">Aeribacillus pallidus</name>
    <dbReference type="NCBI Taxonomy" id="33936"/>
    <lineage>
        <taxon>Bacteria</taxon>
        <taxon>Bacillati</taxon>
        <taxon>Bacillota</taxon>
        <taxon>Bacilli</taxon>
        <taxon>Bacillales</taxon>
        <taxon>Bacillaceae</taxon>
        <taxon>Aeribacillus</taxon>
    </lineage>
</organism>
<comment type="caution">
    <text evidence="1">The sequence shown here is derived from an EMBL/GenBank/DDBJ whole genome shotgun (WGS) entry which is preliminary data.</text>
</comment>
<sequence>MKELEDRIKHIEEEIEQINRLDKETYQLTQKLGKVMKLLVELVETNKHIDKNDIDYVLLKLNIDATKYHKLTLLVSKTERMYRKTGEFPNLQEFHQYVIETLSLTDEDKQSFPIEVTENLLKKFAKDEDNLFPVCKKILSTK</sequence>
<keyword evidence="2" id="KW-1185">Reference proteome</keyword>
<reference evidence="1 2" key="1">
    <citation type="submission" date="2016-04" db="EMBL/GenBank/DDBJ databases">
        <title>Draft genome sequence of Aeribacillus pallidus 8m3 from petroleum reservoir.</title>
        <authorList>
            <person name="Poltaraus A.B."/>
            <person name="Nazina T.N."/>
            <person name="Tourova T.P."/>
            <person name="Malakho S.M."/>
            <person name="Korshunova A.V."/>
            <person name="Sokolova D.S."/>
        </authorList>
    </citation>
    <scope>NUCLEOTIDE SEQUENCE [LARGE SCALE GENOMIC DNA]</scope>
    <source>
        <strain evidence="1 2">8m3</strain>
    </source>
</reference>
<accession>A0A165WTE9</accession>
<gene>
    <name evidence="1" type="ORF">AZI98_14975</name>
</gene>
<evidence type="ECO:0000313" key="1">
    <source>
        <dbReference type="EMBL" id="KZN95301.1"/>
    </source>
</evidence>
<protein>
    <submittedName>
        <fullName evidence="1">Uncharacterized protein</fullName>
    </submittedName>
</protein>
<proteinExistence type="predicted"/>
<dbReference type="RefSeq" id="WP_063389066.1">
    <property type="nucleotide sequence ID" value="NZ_LWBR01000058.1"/>
</dbReference>
<dbReference type="OrthoDB" id="2968581at2"/>
<dbReference type="AlphaFoldDB" id="A0A165WTE9"/>
<evidence type="ECO:0000313" key="2">
    <source>
        <dbReference type="Proteomes" id="UP000076476"/>
    </source>
</evidence>
<dbReference type="Proteomes" id="UP000076476">
    <property type="component" value="Unassembled WGS sequence"/>
</dbReference>
<dbReference type="EMBL" id="LWBR01000058">
    <property type="protein sequence ID" value="KZN95301.1"/>
    <property type="molecule type" value="Genomic_DNA"/>
</dbReference>